<comment type="cofactor">
    <cofactor evidence="1">
        <name>FMN</name>
        <dbReference type="ChEBI" id="CHEBI:58210"/>
    </cofactor>
</comment>
<feature type="domain" description="FMN hydroxy acid dehydrogenase" evidence="6">
    <location>
        <begin position="39"/>
        <end position="340"/>
    </location>
</feature>
<proteinExistence type="inferred from homology"/>
<sequence>MQGGFIMGKKQARKLMDGFCKVCPQCDGRGCEGEVPGMGGKGSGASFKANYDSLREYKLNMKVFSQIKEVDTSTKIFDKKISLPVMAAPIGGVDFNMSEKISEIEYLSSVAQGSDKVNTIVSAGDGVRKYVLDAGIEIANKYPGSVIPFLKPWDEKTLREKLERLEKETEVTTIGMDVDTIGLTTINLMGKEIRPKPAKELMDIINDYSFNFIVKGIMTAEEAREAVEAGVDGIYVSNHGGRVLDHTPGVAEVLAEITKEVGNEVTVLADGGIRSGIDVLKMLALGADAVMIGRPVAIAAFSDLENGVENYFKKITNELKNAMLMTGCSNISEINKNILY</sequence>
<dbReference type="PANTHER" id="PTHR10578">
    <property type="entry name" value="S -2-HYDROXY-ACID OXIDASE-RELATED"/>
    <property type="match status" value="1"/>
</dbReference>
<dbReference type="SUPFAM" id="SSF51395">
    <property type="entry name" value="FMN-linked oxidoreductases"/>
    <property type="match status" value="1"/>
</dbReference>
<dbReference type="Gene3D" id="3.20.20.70">
    <property type="entry name" value="Aldolase class I"/>
    <property type="match status" value="1"/>
</dbReference>
<organism evidence="7">
    <name type="scientific">uncultured organism</name>
    <dbReference type="NCBI Taxonomy" id="155900"/>
    <lineage>
        <taxon>unclassified sequences</taxon>
        <taxon>environmental samples</taxon>
    </lineage>
</organism>
<dbReference type="InterPro" id="IPR037396">
    <property type="entry name" value="FMN_HAD"/>
</dbReference>
<evidence type="ECO:0000256" key="1">
    <source>
        <dbReference type="ARBA" id="ARBA00001917"/>
    </source>
</evidence>
<keyword evidence="3" id="KW-0288">FMN</keyword>
<keyword evidence="4" id="KW-0560">Oxidoreductase</keyword>
<evidence type="ECO:0000256" key="2">
    <source>
        <dbReference type="ARBA" id="ARBA00022630"/>
    </source>
</evidence>
<evidence type="ECO:0000256" key="3">
    <source>
        <dbReference type="ARBA" id="ARBA00022643"/>
    </source>
</evidence>
<protein>
    <submittedName>
        <fullName evidence="7">FMN-dependent alpha-hydroxy acid dehydrogenase</fullName>
    </submittedName>
</protein>
<dbReference type="PANTHER" id="PTHR10578:SF107">
    <property type="entry name" value="2-HYDROXYACID OXIDASE 1"/>
    <property type="match status" value="1"/>
</dbReference>
<evidence type="ECO:0000256" key="4">
    <source>
        <dbReference type="ARBA" id="ARBA00023002"/>
    </source>
</evidence>
<dbReference type="EMBL" id="JX684092">
    <property type="protein sequence ID" value="AGF93434.1"/>
    <property type="molecule type" value="Genomic_DNA"/>
</dbReference>
<dbReference type="GO" id="GO:0016491">
    <property type="term" value="F:oxidoreductase activity"/>
    <property type="evidence" value="ECO:0007669"/>
    <property type="project" value="UniProtKB-KW"/>
</dbReference>
<evidence type="ECO:0000256" key="5">
    <source>
        <dbReference type="ARBA" id="ARBA00024042"/>
    </source>
</evidence>
<accession>M1PWA5</accession>
<keyword evidence="2" id="KW-0285">Flavoprotein</keyword>
<reference evidence="7" key="1">
    <citation type="journal article" date="2013" name="Syst. Appl. Microbiol.">
        <title>New insights into the archaeal diversity of a hypersaline microbial mat obtained by a metagenomic approach.</title>
        <authorList>
            <person name="Lopez-Lopez A."/>
            <person name="Richter M."/>
            <person name="Pena A."/>
            <person name="Tamames J."/>
            <person name="Rossello-Mora R."/>
        </authorList>
    </citation>
    <scope>NUCLEOTIDE SEQUENCE</scope>
</reference>
<dbReference type="InterPro" id="IPR012133">
    <property type="entry name" value="Alpha-hydoxy_acid_DH_FMN"/>
</dbReference>
<dbReference type="AlphaFoldDB" id="M1PWA5"/>
<name>M1PWA5_9ZZZZ</name>
<evidence type="ECO:0000259" key="6">
    <source>
        <dbReference type="PROSITE" id="PS51349"/>
    </source>
</evidence>
<evidence type="ECO:0000313" key="7">
    <source>
        <dbReference type="EMBL" id="AGF93434.1"/>
    </source>
</evidence>
<dbReference type="PIRSF" id="PIRSF000138">
    <property type="entry name" value="Al-hdrx_acd_dh"/>
    <property type="match status" value="1"/>
</dbReference>
<comment type="similarity">
    <text evidence="5">Belongs to the FMN-dependent alpha-hydroxy acid dehydrogenase family.</text>
</comment>
<dbReference type="InterPro" id="IPR000262">
    <property type="entry name" value="FMN-dep_DH"/>
</dbReference>
<dbReference type="InterPro" id="IPR013785">
    <property type="entry name" value="Aldolase_TIM"/>
</dbReference>
<dbReference type="SMART" id="SM01240">
    <property type="entry name" value="IMPDH"/>
    <property type="match status" value="1"/>
</dbReference>
<dbReference type="Pfam" id="PF01070">
    <property type="entry name" value="FMN_dh"/>
    <property type="match status" value="2"/>
</dbReference>
<dbReference type="GO" id="GO:0010181">
    <property type="term" value="F:FMN binding"/>
    <property type="evidence" value="ECO:0007669"/>
    <property type="project" value="InterPro"/>
</dbReference>
<dbReference type="PROSITE" id="PS51349">
    <property type="entry name" value="FMN_HYDROXY_ACID_DH_2"/>
    <property type="match status" value="1"/>
</dbReference>
<gene>
    <name evidence="7" type="ORF">FLSS-26_0007</name>
</gene>
<dbReference type="CDD" id="cd02809">
    <property type="entry name" value="alpha_hydroxyacid_oxid_FMN"/>
    <property type="match status" value="1"/>
</dbReference>